<gene>
    <name evidence="1" type="primary">SOAT1</name>
</gene>
<reference evidence="1" key="1">
    <citation type="submission" date="2016-05" db="EMBL/GenBank/DDBJ databases">
        <authorList>
            <person name="Lavstsen T."/>
            <person name="Jespersen J.S."/>
        </authorList>
    </citation>
    <scope>NUCLEOTIDE SEQUENCE</scope>
    <source>
        <tissue evidence="1">Brain</tissue>
    </source>
</reference>
<evidence type="ECO:0000313" key="1">
    <source>
        <dbReference type="EMBL" id="SBQ41769.1"/>
    </source>
</evidence>
<proteinExistence type="predicted"/>
<dbReference type="AlphaFoldDB" id="A0A1A8E9I8"/>
<sequence length="79" mass="8735">NPLLYQRERAKSTNLEKRQKKPCSCGPSAFSVSLLPFCPNADLQRQVPQKPGDQMELCGHKVTTGTRLSVLYLLCVCAA</sequence>
<dbReference type="GO" id="GO:0016746">
    <property type="term" value="F:acyltransferase activity"/>
    <property type="evidence" value="ECO:0007669"/>
    <property type="project" value="UniProtKB-KW"/>
</dbReference>
<name>A0A1A8E9I8_NOTKA</name>
<organism evidence="1">
    <name type="scientific">Nothobranchius kadleci</name>
    <name type="common">African annual killifish</name>
    <dbReference type="NCBI Taxonomy" id="1051664"/>
    <lineage>
        <taxon>Eukaryota</taxon>
        <taxon>Metazoa</taxon>
        <taxon>Chordata</taxon>
        <taxon>Craniata</taxon>
        <taxon>Vertebrata</taxon>
        <taxon>Euteleostomi</taxon>
        <taxon>Actinopterygii</taxon>
        <taxon>Neopterygii</taxon>
        <taxon>Teleostei</taxon>
        <taxon>Neoteleostei</taxon>
        <taxon>Acanthomorphata</taxon>
        <taxon>Ovalentaria</taxon>
        <taxon>Atherinomorphae</taxon>
        <taxon>Cyprinodontiformes</taxon>
        <taxon>Nothobranchiidae</taxon>
        <taxon>Nothobranchius</taxon>
    </lineage>
</organism>
<protein>
    <submittedName>
        <fullName evidence="1">Sterol O-acyltransferase 1</fullName>
    </submittedName>
</protein>
<dbReference type="EMBL" id="HAEA01013289">
    <property type="protein sequence ID" value="SBQ41769.1"/>
    <property type="molecule type" value="Transcribed_RNA"/>
</dbReference>
<feature type="non-terminal residue" evidence="1">
    <location>
        <position position="79"/>
    </location>
</feature>
<reference evidence="1" key="2">
    <citation type="submission" date="2016-06" db="EMBL/GenBank/DDBJ databases">
        <title>The genome of a short-lived fish provides insights into sex chromosome evolution and the genetic control of aging.</title>
        <authorList>
            <person name="Reichwald K."/>
            <person name="Felder M."/>
            <person name="Petzold A."/>
            <person name="Koch P."/>
            <person name="Groth M."/>
            <person name="Platzer M."/>
        </authorList>
    </citation>
    <scope>NUCLEOTIDE SEQUENCE</scope>
    <source>
        <tissue evidence="1">Brain</tissue>
    </source>
</reference>
<accession>A0A1A8E9I8</accession>
<feature type="non-terminal residue" evidence="1">
    <location>
        <position position="1"/>
    </location>
</feature>
<keyword evidence="1" id="KW-0808">Transferase</keyword>
<keyword evidence="1" id="KW-0012">Acyltransferase</keyword>